<reference evidence="1 2" key="1">
    <citation type="journal article" date="2020" name="ISME J.">
        <title>Uncovering the hidden diversity of litter-decomposition mechanisms in mushroom-forming fungi.</title>
        <authorList>
            <person name="Floudas D."/>
            <person name="Bentzer J."/>
            <person name="Ahren D."/>
            <person name="Johansson T."/>
            <person name="Persson P."/>
            <person name="Tunlid A."/>
        </authorList>
    </citation>
    <scope>NUCLEOTIDE SEQUENCE [LARGE SCALE GENOMIC DNA]</scope>
    <source>
        <strain evidence="1 2">CBS 175.51</strain>
    </source>
</reference>
<proteinExistence type="predicted"/>
<dbReference type="EMBL" id="JAACJK010000058">
    <property type="protein sequence ID" value="KAF5336326.1"/>
    <property type="molecule type" value="Genomic_DNA"/>
</dbReference>
<protein>
    <submittedName>
        <fullName evidence="1">Uncharacterized protein</fullName>
    </submittedName>
</protein>
<evidence type="ECO:0000313" key="1">
    <source>
        <dbReference type="EMBL" id="KAF5336326.1"/>
    </source>
</evidence>
<dbReference type="AlphaFoldDB" id="A0A8H5FGW3"/>
<keyword evidence="2" id="KW-1185">Reference proteome</keyword>
<comment type="caution">
    <text evidence="1">The sequence shown here is derived from an EMBL/GenBank/DDBJ whole genome shotgun (WGS) entry which is preliminary data.</text>
</comment>
<sequence length="75" mass="8462">MAEHDVQARDCRKTRVLGIRGLVSTDGEPGGWKRGRCVSHNMIIAVVVLVMKYKLHSGINTLRELHLSSGQRFLY</sequence>
<evidence type="ECO:0000313" key="2">
    <source>
        <dbReference type="Proteomes" id="UP000541558"/>
    </source>
</evidence>
<accession>A0A8H5FGW3</accession>
<name>A0A8H5FGW3_9AGAR</name>
<organism evidence="1 2">
    <name type="scientific">Ephemerocybe angulata</name>
    <dbReference type="NCBI Taxonomy" id="980116"/>
    <lineage>
        <taxon>Eukaryota</taxon>
        <taxon>Fungi</taxon>
        <taxon>Dikarya</taxon>
        <taxon>Basidiomycota</taxon>
        <taxon>Agaricomycotina</taxon>
        <taxon>Agaricomycetes</taxon>
        <taxon>Agaricomycetidae</taxon>
        <taxon>Agaricales</taxon>
        <taxon>Agaricineae</taxon>
        <taxon>Psathyrellaceae</taxon>
        <taxon>Ephemerocybe</taxon>
    </lineage>
</organism>
<gene>
    <name evidence="1" type="ORF">D9611_006659</name>
</gene>
<dbReference type="Proteomes" id="UP000541558">
    <property type="component" value="Unassembled WGS sequence"/>
</dbReference>